<accession>A0A7Y7YIE8</accession>
<name>A0A7Y7YIE8_9PSED</name>
<dbReference type="RefSeq" id="WP_177062499.1">
    <property type="nucleotide sequence ID" value="NZ_JACAPS010000047.1"/>
</dbReference>
<comment type="caution">
    <text evidence="2">The sequence shown here is derived from an EMBL/GenBank/DDBJ whole genome shotgun (WGS) entry which is preliminary data.</text>
</comment>
<dbReference type="AlphaFoldDB" id="A0A7Y7YIE8"/>
<dbReference type="EMBL" id="JACAQD010000050">
    <property type="protein sequence ID" value="NWC36972.1"/>
    <property type="molecule type" value="Genomic_DNA"/>
</dbReference>
<proteinExistence type="predicted"/>
<evidence type="ECO:0000256" key="1">
    <source>
        <dbReference type="SAM" id="Coils"/>
    </source>
</evidence>
<evidence type="ECO:0000313" key="2">
    <source>
        <dbReference type="EMBL" id="NWC36972.1"/>
    </source>
</evidence>
<organism evidence="2 3">
    <name type="scientific">Pseudomonas gingeri</name>
    <dbReference type="NCBI Taxonomy" id="117681"/>
    <lineage>
        <taxon>Bacteria</taxon>
        <taxon>Pseudomonadati</taxon>
        <taxon>Pseudomonadota</taxon>
        <taxon>Gammaproteobacteria</taxon>
        <taxon>Pseudomonadales</taxon>
        <taxon>Pseudomonadaceae</taxon>
        <taxon>Pseudomonas</taxon>
    </lineage>
</organism>
<dbReference type="Proteomes" id="UP000520592">
    <property type="component" value="Unassembled WGS sequence"/>
</dbReference>
<keyword evidence="1" id="KW-0175">Coiled coil</keyword>
<evidence type="ECO:0000313" key="3">
    <source>
        <dbReference type="Proteomes" id="UP000520592"/>
    </source>
</evidence>
<feature type="coiled-coil region" evidence="1">
    <location>
        <begin position="11"/>
        <end position="38"/>
    </location>
</feature>
<reference evidence="2 3" key="1">
    <citation type="submission" date="2020-04" db="EMBL/GenBank/DDBJ databases">
        <title>Molecular characterization of pseudomonads from Agaricus bisporus reveal novel blotch 2 pathogens in Western Europe.</title>
        <authorList>
            <person name="Taparia T."/>
            <person name="Krijger M."/>
            <person name="Haynes E."/>
            <person name="Elpinstone J.G."/>
            <person name="Noble R."/>
            <person name="Van Der Wolf J."/>
        </authorList>
    </citation>
    <scope>NUCLEOTIDE SEQUENCE [LARGE SCALE GENOMIC DNA]</scope>
    <source>
        <strain evidence="2 3">IPO3737</strain>
    </source>
</reference>
<gene>
    <name evidence="2" type="ORF">HX876_31945</name>
</gene>
<protein>
    <submittedName>
        <fullName evidence="2">Uncharacterized protein</fullName>
    </submittedName>
</protein>
<sequence>MPPSAANISTMNRLAREVNDLIKTNARLNEKIVTLQGKINQRTLALHRATSDSTKRSELNMINQYNREIDQCRVQQARNVTQIETKKAEYYRLESR</sequence>